<comment type="caution">
    <text evidence="8">The sequence shown here is derived from an EMBL/GenBank/DDBJ whole genome shotgun (WGS) entry which is preliminary data.</text>
</comment>
<dbReference type="SUPFAM" id="SSF52540">
    <property type="entry name" value="P-loop containing nucleoside triphosphate hydrolases"/>
    <property type="match status" value="1"/>
</dbReference>
<evidence type="ECO:0000256" key="6">
    <source>
        <dbReference type="PROSITE-ProRule" id="PRU00782"/>
    </source>
</evidence>
<evidence type="ECO:0000256" key="1">
    <source>
        <dbReference type="ARBA" id="ARBA00022741"/>
    </source>
</evidence>
<dbReference type="InterPro" id="IPR001609">
    <property type="entry name" value="Myosin_head_motor_dom-like"/>
</dbReference>
<feature type="binding site" evidence="6">
    <location>
        <begin position="178"/>
        <end position="185"/>
    </location>
    <ligand>
        <name>ATP</name>
        <dbReference type="ChEBI" id="CHEBI:30616"/>
    </ligand>
</feature>
<accession>A0A812PRE1</accession>
<evidence type="ECO:0000256" key="2">
    <source>
        <dbReference type="ARBA" id="ARBA00022840"/>
    </source>
</evidence>
<dbReference type="OrthoDB" id="6108017at2759"/>
<dbReference type="PANTHER" id="PTHR13140">
    <property type="entry name" value="MYOSIN"/>
    <property type="match status" value="1"/>
</dbReference>
<sequence length="235" mass="25918">MAGSDLGALGLEVSSPVWVRVDGDEVWKGGVVKGLDDEGDLIVEVRGPGARPRWEEVVVSIEQQPPEFCKRNPELLKADRAAAVDDLSLLSLLNEPELLHAIESRFARDVIYTNTGPVLLAVNPFRSLPRLYDSHSLNHFLLTEDTDERLPPHVYRTSWQAYQFIKTTGAPQTILVSGESGSGKTETTKFVMRYLALAGSGGSEAALSVVERQAEASLYQQKTPWNFRKPQPHAP</sequence>
<dbReference type="PANTHER" id="PTHR13140:SF706">
    <property type="entry name" value="DILUTE CLASS UNCONVENTIONAL MYOSIN, ISOFORM C"/>
    <property type="match status" value="1"/>
</dbReference>
<reference evidence="8" key="1">
    <citation type="submission" date="2021-02" db="EMBL/GenBank/DDBJ databases">
        <authorList>
            <person name="Dougan E. K."/>
            <person name="Rhodes N."/>
            <person name="Thang M."/>
            <person name="Chan C."/>
        </authorList>
    </citation>
    <scope>NUCLEOTIDE SEQUENCE</scope>
</reference>
<keyword evidence="5 6" id="KW-0009">Actin-binding</keyword>
<dbReference type="GO" id="GO:0051015">
    <property type="term" value="F:actin filament binding"/>
    <property type="evidence" value="ECO:0007669"/>
    <property type="project" value="TreeGrafter"/>
</dbReference>
<keyword evidence="3 6" id="KW-0518">Myosin</keyword>
<name>A0A812PRE1_9DINO</name>
<dbReference type="Proteomes" id="UP000604046">
    <property type="component" value="Unassembled WGS sequence"/>
</dbReference>
<comment type="caution">
    <text evidence="6">Lacks conserved residue(s) required for the propagation of feature annotation.</text>
</comment>
<evidence type="ECO:0000256" key="5">
    <source>
        <dbReference type="ARBA" id="ARBA00023203"/>
    </source>
</evidence>
<evidence type="ECO:0000256" key="4">
    <source>
        <dbReference type="ARBA" id="ARBA00023175"/>
    </source>
</evidence>
<dbReference type="PRINTS" id="PR00193">
    <property type="entry name" value="MYOSINHEAVY"/>
</dbReference>
<dbReference type="GO" id="GO:0005737">
    <property type="term" value="C:cytoplasm"/>
    <property type="evidence" value="ECO:0007669"/>
    <property type="project" value="TreeGrafter"/>
</dbReference>
<dbReference type="AlphaFoldDB" id="A0A812PRE1"/>
<dbReference type="PROSITE" id="PS51456">
    <property type="entry name" value="MYOSIN_MOTOR"/>
    <property type="match status" value="1"/>
</dbReference>
<evidence type="ECO:0000256" key="3">
    <source>
        <dbReference type="ARBA" id="ARBA00023123"/>
    </source>
</evidence>
<organism evidence="8 9">
    <name type="scientific">Symbiodinium natans</name>
    <dbReference type="NCBI Taxonomy" id="878477"/>
    <lineage>
        <taxon>Eukaryota</taxon>
        <taxon>Sar</taxon>
        <taxon>Alveolata</taxon>
        <taxon>Dinophyceae</taxon>
        <taxon>Suessiales</taxon>
        <taxon>Symbiodiniaceae</taxon>
        <taxon>Symbiodinium</taxon>
    </lineage>
</organism>
<dbReference type="GO" id="GO:0016020">
    <property type="term" value="C:membrane"/>
    <property type="evidence" value="ECO:0007669"/>
    <property type="project" value="TreeGrafter"/>
</dbReference>
<dbReference type="InterPro" id="IPR036961">
    <property type="entry name" value="Kinesin_motor_dom_sf"/>
</dbReference>
<dbReference type="GO" id="GO:0016459">
    <property type="term" value="C:myosin complex"/>
    <property type="evidence" value="ECO:0007669"/>
    <property type="project" value="UniProtKB-KW"/>
</dbReference>
<dbReference type="Gene3D" id="3.40.850.10">
    <property type="entry name" value="Kinesin motor domain"/>
    <property type="match status" value="1"/>
</dbReference>
<comment type="similarity">
    <text evidence="6">Belongs to the TRAFAC class myosin-kinesin ATPase superfamily. Myosin family.</text>
</comment>
<keyword evidence="1 6" id="KW-0547">Nucleotide-binding</keyword>
<evidence type="ECO:0000313" key="9">
    <source>
        <dbReference type="Proteomes" id="UP000604046"/>
    </source>
</evidence>
<feature type="domain" description="Myosin motor" evidence="7">
    <location>
        <begin position="82"/>
        <end position="235"/>
    </location>
</feature>
<dbReference type="GO" id="GO:0000146">
    <property type="term" value="F:microfilament motor activity"/>
    <property type="evidence" value="ECO:0007669"/>
    <property type="project" value="TreeGrafter"/>
</dbReference>
<dbReference type="GO" id="GO:0007015">
    <property type="term" value="P:actin filament organization"/>
    <property type="evidence" value="ECO:0007669"/>
    <property type="project" value="TreeGrafter"/>
</dbReference>
<dbReference type="EMBL" id="CAJNDS010002161">
    <property type="protein sequence ID" value="CAE7356592.1"/>
    <property type="molecule type" value="Genomic_DNA"/>
</dbReference>
<proteinExistence type="inferred from homology"/>
<keyword evidence="2 6" id="KW-0067">ATP-binding</keyword>
<keyword evidence="9" id="KW-1185">Reference proteome</keyword>
<evidence type="ECO:0000313" key="8">
    <source>
        <dbReference type="EMBL" id="CAE7356592.1"/>
    </source>
</evidence>
<protein>
    <submittedName>
        <fullName evidence="8">XI-F protein</fullName>
    </submittedName>
</protein>
<dbReference type="Pfam" id="PF00063">
    <property type="entry name" value="Myosin_head"/>
    <property type="match status" value="1"/>
</dbReference>
<gene>
    <name evidence="8" type="primary">XI-F</name>
    <name evidence="8" type="ORF">SNAT2548_LOCUS18994</name>
</gene>
<evidence type="ECO:0000259" key="7">
    <source>
        <dbReference type="PROSITE" id="PS51456"/>
    </source>
</evidence>
<keyword evidence="4 6" id="KW-0505">Motor protein</keyword>
<dbReference type="InterPro" id="IPR027417">
    <property type="entry name" value="P-loop_NTPase"/>
</dbReference>
<dbReference type="GO" id="GO:0005524">
    <property type="term" value="F:ATP binding"/>
    <property type="evidence" value="ECO:0007669"/>
    <property type="project" value="UniProtKB-UniRule"/>
</dbReference>